<feature type="compositionally biased region" description="Polar residues" evidence="1">
    <location>
        <begin position="132"/>
        <end position="147"/>
    </location>
</feature>
<dbReference type="EMBL" id="JAFVMF010000010">
    <property type="protein sequence ID" value="MBO1360319.1"/>
    <property type="molecule type" value="Genomic_DNA"/>
</dbReference>
<evidence type="ECO:0000256" key="1">
    <source>
        <dbReference type="SAM" id="MobiDB-lite"/>
    </source>
</evidence>
<dbReference type="RefSeq" id="WP_207881593.1">
    <property type="nucleotide sequence ID" value="NZ_JAFVMF010000010.1"/>
</dbReference>
<gene>
    <name evidence="2" type="ORF">J2D73_11020</name>
</gene>
<feature type="compositionally biased region" description="Basic and acidic residues" evidence="1">
    <location>
        <begin position="82"/>
        <end position="99"/>
    </location>
</feature>
<dbReference type="Proteomes" id="UP000664771">
    <property type="component" value="Unassembled WGS sequence"/>
</dbReference>
<evidence type="ECO:0000313" key="3">
    <source>
        <dbReference type="Proteomes" id="UP000664771"/>
    </source>
</evidence>
<name>A0ABS3LWM2_9PROT</name>
<comment type="caution">
    <text evidence="2">The sequence shown here is derived from an EMBL/GenBank/DDBJ whole genome shotgun (WGS) entry which is preliminary data.</text>
</comment>
<accession>A0ABS3LWM2</accession>
<evidence type="ECO:0000313" key="2">
    <source>
        <dbReference type="EMBL" id="MBO1360319.1"/>
    </source>
</evidence>
<organism evidence="2 3">
    <name type="scientific">Acetobacter sacchari</name>
    <dbReference type="NCBI Taxonomy" id="2661687"/>
    <lineage>
        <taxon>Bacteria</taxon>
        <taxon>Pseudomonadati</taxon>
        <taxon>Pseudomonadota</taxon>
        <taxon>Alphaproteobacteria</taxon>
        <taxon>Acetobacterales</taxon>
        <taxon>Acetobacteraceae</taxon>
        <taxon>Acetobacter</taxon>
    </lineage>
</organism>
<protein>
    <submittedName>
        <fullName evidence="2">Uncharacterized protein</fullName>
    </submittedName>
</protein>
<reference evidence="2 3" key="1">
    <citation type="submission" date="2021-03" db="EMBL/GenBank/DDBJ databases">
        <title>The complete genome sequence of Acetobacter sacchari TBRC 11175.</title>
        <authorList>
            <person name="Charoenyingcharoen P."/>
            <person name="Yukphan P."/>
        </authorList>
    </citation>
    <scope>NUCLEOTIDE SEQUENCE [LARGE SCALE GENOMIC DNA]</scope>
    <source>
        <strain evidence="2 3">TBRC 11175</strain>
    </source>
</reference>
<sequence>MTFASLKERLRSQPRKRKVGELYRWLYRNHTELEAERLPGEMWLPYVEIAIEHGVQIGTDKRSIQRVRKTWRMVCLAKAKRSREEEQADRTRIERKEMSATRPVAPSRLPEDWKPEFVEPPAVSEAQPARTAHQNTALTVRSASPPSGSLPKTMEDKIEKARFTLGQAKFDLTIAQQKIQKNRKSGAREYAEEGEASLPGLRVIISERRAILDRLLAGEDVPDDELVFLSPKERERAEE</sequence>
<keyword evidence="3" id="KW-1185">Reference proteome</keyword>
<proteinExistence type="predicted"/>
<feature type="region of interest" description="Disordered" evidence="1">
    <location>
        <begin position="82"/>
        <end position="151"/>
    </location>
</feature>